<feature type="region of interest" description="Disordered" evidence="1">
    <location>
        <begin position="194"/>
        <end position="213"/>
    </location>
</feature>
<dbReference type="PANTHER" id="PTHR23012">
    <property type="entry name" value="RING/FYVE/PHD ZINC FINGER DOMAIN-CONTAINING"/>
    <property type="match status" value="1"/>
</dbReference>
<reference evidence="2" key="1">
    <citation type="submission" date="2017-07" db="EMBL/GenBank/DDBJ databases">
        <title>Taro Niue Genome Assembly and Annotation.</title>
        <authorList>
            <person name="Atibalentja N."/>
            <person name="Keating K."/>
            <person name="Fields C.J."/>
        </authorList>
    </citation>
    <scope>NUCLEOTIDE SEQUENCE</scope>
    <source>
        <strain evidence="2">Niue_2</strain>
        <tissue evidence="2">Leaf</tissue>
    </source>
</reference>
<proteinExistence type="predicted"/>
<dbReference type="InterPro" id="IPR013083">
    <property type="entry name" value="Znf_RING/FYVE/PHD"/>
</dbReference>
<dbReference type="GO" id="GO:0004842">
    <property type="term" value="F:ubiquitin-protein transferase activity"/>
    <property type="evidence" value="ECO:0007669"/>
    <property type="project" value="TreeGrafter"/>
</dbReference>
<organism evidence="2 3">
    <name type="scientific">Colocasia esculenta</name>
    <name type="common">Wild taro</name>
    <name type="synonym">Arum esculentum</name>
    <dbReference type="NCBI Taxonomy" id="4460"/>
    <lineage>
        <taxon>Eukaryota</taxon>
        <taxon>Viridiplantae</taxon>
        <taxon>Streptophyta</taxon>
        <taxon>Embryophyta</taxon>
        <taxon>Tracheophyta</taxon>
        <taxon>Spermatophyta</taxon>
        <taxon>Magnoliopsida</taxon>
        <taxon>Liliopsida</taxon>
        <taxon>Araceae</taxon>
        <taxon>Aroideae</taxon>
        <taxon>Colocasieae</taxon>
        <taxon>Colocasia</taxon>
    </lineage>
</organism>
<keyword evidence="3" id="KW-1185">Reference proteome</keyword>
<sequence>MLGRDIRFQLPKSSASAVSLSSLSPLPFFLAAAPTLLVGLRREEQEGERFLTHKAATFSPPGSSVLQCDQSLFLAKMGDHFVLLVDRLLTESTLEATIESRSQSLPGQTAVATVQYEPDCSPRKINPEDGSQSLNFVECRICQDEDLESNMETPCSCCGSLKLLGIYHLQGHIRYIYVMTMTTPWNRVTPKDLDPYDKKKGERSKINHTRQEHKDLHGSKRQCVFLRPRATATAEFH</sequence>
<evidence type="ECO:0000313" key="3">
    <source>
        <dbReference type="Proteomes" id="UP000652761"/>
    </source>
</evidence>
<dbReference type="GO" id="GO:0016567">
    <property type="term" value="P:protein ubiquitination"/>
    <property type="evidence" value="ECO:0007669"/>
    <property type="project" value="TreeGrafter"/>
</dbReference>
<evidence type="ECO:0000313" key="2">
    <source>
        <dbReference type="EMBL" id="MQL96677.1"/>
    </source>
</evidence>
<dbReference type="AlphaFoldDB" id="A0A843VQW8"/>
<dbReference type="Proteomes" id="UP000652761">
    <property type="component" value="Unassembled WGS sequence"/>
</dbReference>
<accession>A0A843VQW8</accession>
<name>A0A843VQW8_COLES</name>
<dbReference type="InterPro" id="IPR033275">
    <property type="entry name" value="MARCH-like"/>
</dbReference>
<dbReference type="OrthoDB" id="264354at2759"/>
<evidence type="ECO:0000256" key="1">
    <source>
        <dbReference type="SAM" id="MobiDB-lite"/>
    </source>
</evidence>
<dbReference type="PANTHER" id="PTHR23012:SF93">
    <property type="entry name" value="RING_FYVE_PHD ZINC FINGER SUPERFAMILY PROTEIN"/>
    <property type="match status" value="1"/>
</dbReference>
<dbReference type="EMBL" id="NMUH01001945">
    <property type="protein sequence ID" value="MQL96677.1"/>
    <property type="molecule type" value="Genomic_DNA"/>
</dbReference>
<protein>
    <submittedName>
        <fullName evidence="2">Uncharacterized protein</fullName>
    </submittedName>
</protein>
<gene>
    <name evidence="2" type="ORF">Taro_029355</name>
</gene>
<dbReference type="Gene3D" id="3.30.40.10">
    <property type="entry name" value="Zinc/RING finger domain, C3HC4 (zinc finger)"/>
    <property type="match status" value="1"/>
</dbReference>
<dbReference type="GO" id="GO:0016020">
    <property type="term" value="C:membrane"/>
    <property type="evidence" value="ECO:0007669"/>
    <property type="project" value="TreeGrafter"/>
</dbReference>
<comment type="caution">
    <text evidence="2">The sequence shown here is derived from an EMBL/GenBank/DDBJ whole genome shotgun (WGS) entry which is preliminary data.</text>
</comment>